<evidence type="ECO:0000259" key="2">
    <source>
        <dbReference type="PROSITE" id="PS50887"/>
    </source>
</evidence>
<dbReference type="Proteomes" id="UP000683428">
    <property type="component" value="Chromosome"/>
</dbReference>
<accession>A0A975XTS1</accession>
<dbReference type="InterPro" id="IPR000160">
    <property type="entry name" value="GGDEF_dom"/>
</dbReference>
<dbReference type="EMBL" id="CP064782">
    <property type="protein sequence ID" value="QWT48015.1"/>
    <property type="molecule type" value="Genomic_DNA"/>
</dbReference>
<dbReference type="PANTHER" id="PTHR44757:SF2">
    <property type="entry name" value="BIOFILM ARCHITECTURE MAINTENANCE PROTEIN MBAA"/>
    <property type="match status" value="1"/>
</dbReference>
<organism evidence="3 4">
    <name type="scientific">Azospira inquinata</name>
    <dbReference type="NCBI Taxonomy" id="2785627"/>
    <lineage>
        <taxon>Bacteria</taxon>
        <taxon>Pseudomonadati</taxon>
        <taxon>Pseudomonadota</taxon>
        <taxon>Betaproteobacteria</taxon>
        <taxon>Rhodocyclales</taxon>
        <taxon>Rhodocyclaceae</taxon>
        <taxon>Azospira</taxon>
    </lineage>
</organism>
<proteinExistence type="predicted"/>
<dbReference type="Pfam" id="PF00563">
    <property type="entry name" value="EAL"/>
    <property type="match status" value="1"/>
</dbReference>
<feature type="domain" description="EAL" evidence="1">
    <location>
        <begin position="407"/>
        <end position="661"/>
    </location>
</feature>
<feature type="domain" description="GGDEF" evidence="2">
    <location>
        <begin position="265"/>
        <end position="398"/>
    </location>
</feature>
<dbReference type="Pfam" id="PF13426">
    <property type="entry name" value="PAS_9"/>
    <property type="match status" value="1"/>
</dbReference>
<dbReference type="SMART" id="SM00052">
    <property type="entry name" value="EAL"/>
    <property type="match status" value="1"/>
</dbReference>
<dbReference type="InterPro" id="IPR052155">
    <property type="entry name" value="Biofilm_reg_signaling"/>
</dbReference>
<evidence type="ECO:0000259" key="1">
    <source>
        <dbReference type="PROSITE" id="PS50883"/>
    </source>
</evidence>
<keyword evidence="4" id="KW-1185">Reference proteome</keyword>
<evidence type="ECO:0000313" key="4">
    <source>
        <dbReference type="Proteomes" id="UP000683428"/>
    </source>
</evidence>
<dbReference type="PROSITE" id="PS50887">
    <property type="entry name" value="GGDEF"/>
    <property type="match status" value="1"/>
</dbReference>
<dbReference type="NCBIfam" id="TIGR00254">
    <property type="entry name" value="GGDEF"/>
    <property type="match status" value="1"/>
</dbReference>
<dbReference type="SMART" id="SM00267">
    <property type="entry name" value="GGDEF"/>
    <property type="match status" value="1"/>
</dbReference>
<dbReference type="CDD" id="cd01948">
    <property type="entry name" value="EAL"/>
    <property type="match status" value="1"/>
</dbReference>
<reference evidence="3" key="1">
    <citation type="submission" date="2020-11" db="EMBL/GenBank/DDBJ databases">
        <title>Azospira inquinata sp. nov.</title>
        <authorList>
            <person name="Moe W.M."/>
            <person name="Mikes M.C."/>
        </authorList>
    </citation>
    <scope>NUCLEOTIDE SEQUENCE</scope>
    <source>
        <strain evidence="3">Azo-3</strain>
    </source>
</reference>
<dbReference type="InterPro" id="IPR001633">
    <property type="entry name" value="EAL_dom"/>
</dbReference>
<name>A0A975XTS1_9RHOO</name>
<dbReference type="PANTHER" id="PTHR44757">
    <property type="entry name" value="DIGUANYLATE CYCLASE DGCP"/>
    <property type="match status" value="1"/>
</dbReference>
<dbReference type="AlphaFoldDB" id="A0A975XTS1"/>
<gene>
    <name evidence="3" type="ORF">Azoinq_09010</name>
</gene>
<dbReference type="Pfam" id="PF00990">
    <property type="entry name" value="GGDEF"/>
    <property type="match status" value="1"/>
</dbReference>
<evidence type="ECO:0000313" key="3">
    <source>
        <dbReference type="EMBL" id="QWT48015.1"/>
    </source>
</evidence>
<sequence>MSLPFLRHGFTRGVADSLSHLLLAQVGTPGLVCDERECIVTCNGAAESLFGRPLQELRGQCLEVLMEALEGSRVTVLRGDGGRETAQVQRTPFAGAHGQGALWLLAPEKVEGGQRERIGQLAEFAGEAMLVAGPDRRIQHINTAGYRLLGMPEQQPRELFLDRLFPDWLQGLDPLHQGQNFRAWQGDAILLRPDGEKVPVRQVLMAHFDQGGGWSTLLTLRRDKSRWKEELRRWQHHDVLTGLANRRYLNGLLEATVGMARQQKRRMGVICMDLDHFKDINDTFGHRVGDKVLKALAQRIGDTVGPDNLVARSGGDEFTVILPQLRDTEELKFLADRLLQVAHGALQEDGAEIKPSLSLGMAVFPEDGQGAESLFAAADIAVRRAKEDGRDTARFFSAEMNRRVRDQVLLESHLRRALAEGEMYLHYQPQACLKTGTIVGVEALARWRHPEWGEVTPDRFIPAAERSGLILELGEWVLRTACRQYRAWCDGGNPPLRLAVNLSPRQFRQHNLSTRVEAILAETGVSPRSLELEITEGSLMHDPGRAVAVLQHFSDLGIRVAIDDFGTGYSSLAYLKSFPLDRIKIDRSFVRGVPGDADDMAIIRAILSLARNLGLQTIAEGVETEAQREFLARQGCEEMQGFLLSRPIAGQALRELVAQYNLGGNGQYSSLAAMVPQGRG</sequence>
<dbReference type="FunFam" id="3.20.20.450:FF:000001">
    <property type="entry name" value="Cyclic di-GMP phosphodiesterase yahA"/>
    <property type="match status" value="1"/>
</dbReference>
<protein>
    <submittedName>
        <fullName evidence="3">EAL domain-containing protein</fullName>
    </submittedName>
</protein>
<dbReference type="KEGG" id="aiq:Azoinq_09010"/>
<dbReference type="RefSeq" id="WP_216129843.1">
    <property type="nucleotide sequence ID" value="NZ_CP064782.1"/>
</dbReference>
<dbReference type="PROSITE" id="PS50883">
    <property type="entry name" value="EAL"/>
    <property type="match status" value="1"/>
</dbReference>
<dbReference type="CDD" id="cd01949">
    <property type="entry name" value="GGDEF"/>
    <property type="match status" value="1"/>
</dbReference>
<dbReference type="SMART" id="SM00091">
    <property type="entry name" value="PAS"/>
    <property type="match status" value="2"/>
</dbReference>
<dbReference type="InterPro" id="IPR000014">
    <property type="entry name" value="PAS"/>
</dbReference>